<dbReference type="Proteomes" id="UP001145087">
    <property type="component" value="Unassembled WGS sequence"/>
</dbReference>
<keyword evidence="6 7" id="KW-0694">RNA-binding</keyword>
<evidence type="ECO:0000256" key="3">
    <source>
        <dbReference type="ARBA" id="ARBA00022722"/>
    </source>
</evidence>
<dbReference type="InterPro" id="IPR020568">
    <property type="entry name" value="Ribosomal_Su5_D2-typ_SF"/>
</dbReference>
<organism evidence="9 10">
    <name type="scientific">Draconibacterium aestuarii</name>
    <dbReference type="NCBI Taxonomy" id="2998507"/>
    <lineage>
        <taxon>Bacteria</taxon>
        <taxon>Pseudomonadati</taxon>
        <taxon>Bacteroidota</taxon>
        <taxon>Bacteroidia</taxon>
        <taxon>Marinilabiliales</taxon>
        <taxon>Prolixibacteraceae</taxon>
        <taxon>Draconibacterium</taxon>
    </lineage>
</organism>
<dbReference type="EMBL" id="JAPOHD010000027">
    <property type="protein sequence ID" value="MCY1721237.1"/>
    <property type="molecule type" value="Genomic_DNA"/>
</dbReference>
<evidence type="ECO:0000313" key="10">
    <source>
        <dbReference type="Proteomes" id="UP001145087"/>
    </source>
</evidence>
<dbReference type="GO" id="GO:0001682">
    <property type="term" value="P:tRNA 5'-leader removal"/>
    <property type="evidence" value="ECO:0007669"/>
    <property type="project" value="UniProtKB-UniRule"/>
</dbReference>
<comment type="function">
    <text evidence="1 7">RNaseP catalyzes the removal of the 5'-leader sequence from pre-tRNA to produce the mature 5'-terminus. It can also cleave other RNA substrates such as 4.5S RNA. The protein component plays an auxiliary but essential role in vivo by binding to the 5'-leader sequence and broadening the substrate specificity of the ribozyme.</text>
</comment>
<accession>A0A9X3F7G6</accession>
<dbReference type="GO" id="GO:0042781">
    <property type="term" value="F:3'-tRNA processing endoribonuclease activity"/>
    <property type="evidence" value="ECO:0007669"/>
    <property type="project" value="TreeGrafter"/>
</dbReference>
<evidence type="ECO:0000256" key="1">
    <source>
        <dbReference type="ARBA" id="ARBA00002663"/>
    </source>
</evidence>
<evidence type="ECO:0000256" key="4">
    <source>
        <dbReference type="ARBA" id="ARBA00022759"/>
    </source>
</evidence>
<dbReference type="GO" id="GO:0004526">
    <property type="term" value="F:ribonuclease P activity"/>
    <property type="evidence" value="ECO:0007669"/>
    <property type="project" value="UniProtKB-UniRule"/>
</dbReference>
<dbReference type="InterPro" id="IPR020539">
    <property type="entry name" value="RNase_P_CS"/>
</dbReference>
<gene>
    <name evidence="7 9" type="primary">rnpA</name>
    <name evidence="9" type="ORF">OU798_12840</name>
</gene>
<comment type="catalytic activity">
    <reaction evidence="7">
        <text>Endonucleolytic cleavage of RNA, removing 5'-extranucleotides from tRNA precursor.</text>
        <dbReference type="EC" id="3.1.26.5"/>
    </reaction>
</comment>
<reference evidence="9" key="1">
    <citation type="submission" date="2022-11" db="EMBL/GenBank/DDBJ databases">
        <title>Marilongibacter aestuarii gen. nov., sp. nov., isolated from tidal flat sediment.</title>
        <authorList>
            <person name="Jiayan W."/>
        </authorList>
    </citation>
    <scope>NUCLEOTIDE SEQUENCE</scope>
    <source>
        <strain evidence="9">Z1-6</strain>
    </source>
</reference>
<dbReference type="EC" id="3.1.26.5" evidence="7 8"/>
<protein>
    <recommendedName>
        <fullName evidence="7 8">Ribonuclease P protein component</fullName>
        <shortName evidence="7">RNase P protein</shortName>
        <shortName evidence="7">RNaseP protein</shortName>
        <ecNumber evidence="7 8">3.1.26.5</ecNumber>
    </recommendedName>
    <alternativeName>
        <fullName evidence="7">Protein C5</fullName>
    </alternativeName>
</protein>
<evidence type="ECO:0000256" key="8">
    <source>
        <dbReference type="NCBIfam" id="TIGR00188"/>
    </source>
</evidence>
<name>A0A9X3F7G6_9BACT</name>
<evidence type="ECO:0000256" key="5">
    <source>
        <dbReference type="ARBA" id="ARBA00022801"/>
    </source>
</evidence>
<dbReference type="HAMAP" id="MF_00227">
    <property type="entry name" value="RNase_P"/>
    <property type="match status" value="1"/>
</dbReference>
<dbReference type="SUPFAM" id="SSF54211">
    <property type="entry name" value="Ribosomal protein S5 domain 2-like"/>
    <property type="match status" value="1"/>
</dbReference>
<dbReference type="InterPro" id="IPR014721">
    <property type="entry name" value="Ribsml_uS5_D2-typ_fold_subgr"/>
</dbReference>
<dbReference type="NCBIfam" id="TIGR00188">
    <property type="entry name" value="rnpA"/>
    <property type="match status" value="1"/>
</dbReference>
<evidence type="ECO:0000256" key="2">
    <source>
        <dbReference type="ARBA" id="ARBA00022694"/>
    </source>
</evidence>
<keyword evidence="4 7" id="KW-0255">Endonuclease</keyword>
<comment type="similarity">
    <text evidence="7">Belongs to the RnpA family.</text>
</comment>
<dbReference type="RefSeq" id="WP_343333569.1">
    <property type="nucleotide sequence ID" value="NZ_JAPOHD010000027.1"/>
</dbReference>
<dbReference type="InterPro" id="IPR000100">
    <property type="entry name" value="RNase_P"/>
</dbReference>
<dbReference type="Gene3D" id="3.30.230.10">
    <property type="match status" value="1"/>
</dbReference>
<keyword evidence="2 7" id="KW-0819">tRNA processing</keyword>
<keyword evidence="5 7" id="KW-0378">Hydrolase</keyword>
<dbReference type="PROSITE" id="PS00648">
    <property type="entry name" value="RIBONUCLEASE_P"/>
    <property type="match status" value="1"/>
</dbReference>
<keyword evidence="3 7" id="KW-0540">Nuclease</keyword>
<sequence length="137" mass="15816">MNTIPGNTAKEKSFSLTKKERLSSKKIIDKLFAEGDSILQYPIKMVFLKTDLTAGVKSQAGFTASKRNFKRAIARNRIKRLLRESYRLNKHMVYSELNDEQLALFFIFIGKELPKYEAIELAMKKGLSRIIQKLNEN</sequence>
<evidence type="ECO:0000256" key="6">
    <source>
        <dbReference type="ARBA" id="ARBA00022884"/>
    </source>
</evidence>
<proteinExistence type="inferred from homology"/>
<evidence type="ECO:0000256" key="7">
    <source>
        <dbReference type="HAMAP-Rule" id="MF_00227"/>
    </source>
</evidence>
<dbReference type="PANTHER" id="PTHR33992:SF1">
    <property type="entry name" value="RIBONUCLEASE P PROTEIN COMPONENT"/>
    <property type="match status" value="1"/>
</dbReference>
<dbReference type="PANTHER" id="PTHR33992">
    <property type="entry name" value="RIBONUCLEASE P PROTEIN COMPONENT"/>
    <property type="match status" value="1"/>
</dbReference>
<comment type="subunit">
    <text evidence="7">Consists of a catalytic RNA component (M1 or rnpB) and a protein subunit.</text>
</comment>
<dbReference type="GO" id="GO:0000049">
    <property type="term" value="F:tRNA binding"/>
    <property type="evidence" value="ECO:0007669"/>
    <property type="project" value="UniProtKB-UniRule"/>
</dbReference>
<comment type="caution">
    <text evidence="9">The sequence shown here is derived from an EMBL/GenBank/DDBJ whole genome shotgun (WGS) entry which is preliminary data.</text>
</comment>
<dbReference type="GO" id="GO:0030677">
    <property type="term" value="C:ribonuclease P complex"/>
    <property type="evidence" value="ECO:0007669"/>
    <property type="project" value="TreeGrafter"/>
</dbReference>
<keyword evidence="10" id="KW-1185">Reference proteome</keyword>
<dbReference type="Pfam" id="PF00825">
    <property type="entry name" value="Ribonuclease_P"/>
    <property type="match status" value="1"/>
</dbReference>
<evidence type="ECO:0000313" key="9">
    <source>
        <dbReference type="EMBL" id="MCY1721237.1"/>
    </source>
</evidence>
<dbReference type="AlphaFoldDB" id="A0A9X3F7G6"/>